<evidence type="ECO:0000256" key="8">
    <source>
        <dbReference type="SAM" id="MobiDB-lite"/>
    </source>
</evidence>
<keyword evidence="3" id="KW-0493">Microtubule</keyword>
<dbReference type="RefSeq" id="XP_041423575.1">
    <property type="nucleotide sequence ID" value="XM_041567641.1"/>
</dbReference>
<dbReference type="PROSITE" id="PS00845">
    <property type="entry name" value="CAP_GLY_1"/>
    <property type="match status" value="2"/>
</dbReference>
<dbReference type="PANTHER" id="PTHR18916">
    <property type="entry name" value="DYNACTIN 1-RELATED MICROTUBULE-BINDING"/>
    <property type="match status" value="1"/>
</dbReference>
<proteinExistence type="predicted"/>
<feature type="compositionally biased region" description="Low complexity" evidence="8">
    <location>
        <begin position="1313"/>
        <end position="1326"/>
    </location>
</feature>
<keyword evidence="6" id="KW-0206">Cytoskeleton</keyword>
<dbReference type="GO" id="GO:0005938">
    <property type="term" value="C:cell cortex"/>
    <property type="evidence" value="ECO:0007669"/>
    <property type="project" value="TreeGrafter"/>
</dbReference>
<evidence type="ECO:0000313" key="11">
    <source>
        <dbReference type="RefSeq" id="XP_041423575.1"/>
    </source>
</evidence>
<dbReference type="PANTHER" id="PTHR18916:SF44">
    <property type="entry name" value="CAP-GLY DOMAIN-CONTAINING LINKER PROTEIN 1"/>
    <property type="match status" value="1"/>
</dbReference>
<dbReference type="Proteomes" id="UP000186698">
    <property type="component" value="Chromosome 1L"/>
</dbReference>
<evidence type="ECO:0000256" key="2">
    <source>
        <dbReference type="ARBA" id="ARBA00022490"/>
    </source>
</evidence>
<reference evidence="11" key="1">
    <citation type="submission" date="2025-08" db="UniProtKB">
        <authorList>
            <consortium name="RefSeq"/>
        </authorList>
    </citation>
    <scope>IDENTIFICATION</scope>
    <source>
        <strain evidence="11">J_2021</strain>
        <tissue evidence="11">Erythrocytes</tissue>
    </source>
</reference>
<evidence type="ECO:0000256" key="7">
    <source>
        <dbReference type="SAM" id="Coils"/>
    </source>
</evidence>
<dbReference type="Pfam" id="PF01302">
    <property type="entry name" value="CAP_GLY"/>
    <property type="match status" value="2"/>
</dbReference>
<feature type="compositionally biased region" description="Polar residues" evidence="8">
    <location>
        <begin position="166"/>
        <end position="200"/>
    </location>
</feature>
<feature type="coiled-coil region" evidence="7">
    <location>
        <begin position="1106"/>
        <end position="1220"/>
    </location>
</feature>
<feature type="domain" description="CAP-Gly" evidence="9">
    <location>
        <begin position="229"/>
        <end position="271"/>
    </location>
</feature>
<comment type="subcellular location">
    <subcellularLocation>
        <location evidence="1">Cytoplasm</location>
        <location evidence="1">Cytoskeleton</location>
    </subcellularLocation>
</comment>
<feature type="region of interest" description="Disordered" evidence="8">
    <location>
        <begin position="27"/>
        <end position="47"/>
    </location>
</feature>
<feature type="coiled-coil region" evidence="7">
    <location>
        <begin position="348"/>
        <end position="528"/>
    </location>
</feature>
<gene>
    <name evidence="11" type="primary">clip1.L</name>
</gene>
<dbReference type="Gene3D" id="2.30.30.190">
    <property type="entry name" value="CAP Gly-rich-like domain"/>
    <property type="match status" value="2"/>
</dbReference>
<dbReference type="FunFam" id="2.30.30.190:FF:000002">
    <property type="entry name" value="CAP-Gly domain containing linker protein 1"/>
    <property type="match status" value="1"/>
</dbReference>
<protein>
    <submittedName>
        <fullName evidence="11">CAP-Gly domain-containing linker protein 1 isoform X9</fullName>
    </submittedName>
</protein>
<dbReference type="GO" id="GO:0051010">
    <property type="term" value="F:microtubule plus-end binding"/>
    <property type="evidence" value="ECO:0007669"/>
    <property type="project" value="TreeGrafter"/>
</dbReference>
<dbReference type="GeneID" id="494731"/>
<evidence type="ECO:0000256" key="5">
    <source>
        <dbReference type="ARBA" id="ARBA00023054"/>
    </source>
</evidence>
<evidence type="ECO:0000256" key="1">
    <source>
        <dbReference type="ARBA" id="ARBA00004245"/>
    </source>
</evidence>
<dbReference type="FunFam" id="2.30.30.190:FF:000001">
    <property type="entry name" value="Putative CAP-Gly domain-containing linker protein 1"/>
    <property type="match status" value="1"/>
</dbReference>
<evidence type="ECO:0000259" key="9">
    <source>
        <dbReference type="PROSITE" id="PS50245"/>
    </source>
</evidence>
<keyword evidence="10" id="KW-1185">Reference proteome</keyword>
<dbReference type="GO" id="GO:0005634">
    <property type="term" value="C:nucleus"/>
    <property type="evidence" value="ECO:0007669"/>
    <property type="project" value="TreeGrafter"/>
</dbReference>
<keyword evidence="2" id="KW-0963">Cytoplasm</keyword>
<evidence type="ECO:0000256" key="3">
    <source>
        <dbReference type="ARBA" id="ARBA00022701"/>
    </source>
</evidence>
<dbReference type="SMART" id="SM01052">
    <property type="entry name" value="CAP_GLY"/>
    <property type="match status" value="2"/>
</dbReference>
<keyword evidence="4" id="KW-0677">Repeat</keyword>
<organism evidence="10 11">
    <name type="scientific">Xenopus laevis</name>
    <name type="common">African clawed frog</name>
    <dbReference type="NCBI Taxonomy" id="8355"/>
    <lineage>
        <taxon>Eukaryota</taxon>
        <taxon>Metazoa</taxon>
        <taxon>Chordata</taxon>
        <taxon>Craniata</taxon>
        <taxon>Vertebrata</taxon>
        <taxon>Euteleostomi</taxon>
        <taxon>Amphibia</taxon>
        <taxon>Batrachia</taxon>
        <taxon>Anura</taxon>
        <taxon>Pipoidea</taxon>
        <taxon>Pipidae</taxon>
        <taxon>Xenopodinae</taxon>
        <taxon>Xenopus</taxon>
        <taxon>Xenopus</taxon>
    </lineage>
</organism>
<evidence type="ECO:0000256" key="4">
    <source>
        <dbReference type="ARBA" id="ARBA00022737"/>
    </source>
</evidence>
<dbReference type="SUPFAM" id="SSF74924">
    <property type="entry name" value="Cap-Gly domain"/>
    <property type="match status" value="2"/>
</dbReference>
<feature type="coiled-coil region" evidence="7">
    <location>
        <begin position="653"/>
        <end position="1025"/>
    </location>
</feature>
<dbReference type="GO" id="GO:0031122">
    <property type="term" value="P:cytoplasmic microtubule organization"/>
    <property type="evidence" value="ECO:0007669"/>
    <property type="project" value="TreeGrafter"/>
</dbReference>
<feature type="domain" description="CAP-Gly" evidence="9">
    <location>
        <begin position="74"/>
        <end position="116"/>
    </location>
</feature>
<feature type="coiled-coil region" evidence="7">
    <location>
        <begin position="560"/>
        <end position="612"/>
    </location>
</feature>
<evidence type="ECO:0000313" key="10">
    <source>
        <dbReference type="Proteomes" id="UP000186698"/>
    </source>
</evidence>
<dbReference type="GO" id="GO:0035371">
    <property type="term" value="C:microtubule plus-end"/>
    <property type="evidence" value="ECO:0007669"/>
    <property type="project" value="TreeGrafter"/>
</dbReference>
<keyword evidence="5 7" id="KW-0175">Coiled coil</keyword>
<dbReference type="PROSITE" id="PS50245">
    <property type="entry name" value="CAP_GLY_2"/>
    <property type="match status" value="2"/>
</dbReference>
<feature type="region of interest" description="Disordered" evidence="8">
    <location>
        <begin position="281"/>
        <end position="338"/>
    </location>
</feature>
<dbReference type="InterPro" id="IPR000938">
    <property type="entry name" value="CAP-Gly_domain"/>
</dbReference>
<dbReference type="InterPro" id="IPR032108">
    <property type="entry name" value="CLIP1_ZNF"/>
</dbReference>
<dbReference type="Pfam" id="PF16641">
    <property type="entry name" value="CLIP1_ZNF"/>
    <property type="match status" value="2"/>
</dbReference>
<feature type="region of interest" description="Disordered" evidence="8">
    <location>
        <begin position="121"/>
        <end position="201"/>
    </location>
</feature>
<name>A0A8J1L4R3_XENLA</name>
<evidence type="ECO:0000256" key="6">
    <source>
        <dbReference type="ARBA" id="ARBA00023212"/>
    </source>
</evidence>
<feature type="region of interest" description="Disordered" evidence="8">
    <location>
        <begin position="1305"/>
        <end position="1330"/>
    </location>
</feature>
<accession>A0A8J1L4R3</accession>
<feature type="compositionally biased region" description="Low complexity" evidence="8">
    <location>
        <begin position="149"/>
        <end position="165"/>
    </location>
</feature>
<dbReference type="InterPro" id="IPR036859">
    <property type="entry name" value="CAP-Gly_dom_sf"/>
</dbReference>
<dbReference type="CTD" id="494731"/>
<dbReference type="GO" id="GO:0031116">
    <property type="term" value="P:positive regulation of microtubule polymerization"/>
    <property type="evidence" value="ECO:0007669"/>
    <property type="project" value="TreeGrafter"/>
</dbReference>
<feature type="compositionally biased region" description="Low complexity" evidence="8">
    <location>
        <begin position="303"/>
        <end position="330"/>
    </location>
</feature>
<feature type="compositionally biased region" description="Polar residues" evidence="8">
    <location>
        <begin position="130"/>
        <end position="148"/>
    </location>
</feature>
<sequence length="1456" mass="164199">MSSLKPSGLKAPSRIAKPGAVAAKSSAVTAPTVKTAAEKPTPPSGTAEEFVDDFHVGERVWVNGNKPGFIQFLGETQFAPGQWAGIVLDEVIGKNDGAVAGVRYFQCEALRGIFTRPSKLSRTPLEEESNGTQTAPVSRATSPTSMSCTNVSPVVTTAPTSVVTPLKTSTPSAKESSTPAQLSNLTRTTSESISNLSETGSVKKGERELKLGDRVLVSGSKAGVIRFLGETDFAKGEWCGVELDEPLGKNDGAVAGTRYFQCQPKYGLFAPVHKVTRIGFPSTTPAKAKTSVRKIATTPATPASLKRSPSASSISSLSSISSSVSNKPSRTGLLTETSSRYARKISGTTALQEALKEKQQHIEQLLAERDMERAEVAKATSQVGEVEQELSVIRHGHDQYVVEMEAKMDQLRAFVEAADREKVELLNQLEEEKRKVEDLQFRVEEECITKGDLETQTKLEHARIKELEQSLLFEKTKADKLQRELEDTRAKTRPVSLKVATVSEKSRIMDLEKDLALKTKEVGDLRQRLVESDKQAGNVDTSLSLLQELNSLQESIATMTKEHNHELDFLKNKLEHTEENHAKEIEGLKVSTEKISKENETLKVKLNHANKENSDVIELWKSKLESAIHSHQQAMVELTLSFNKGTSAENSALIEIKAQIENLKLQHQKEIERQKCAQDKELAVHLKEIEDLKSKLQEFNEEKEIELETMKSTLETAEEQHLIEMEDTLNKLHDTEIKVKELEVLQGKCKEQSQIIDRLTAQMKTAEETLVSFDAVQKAESESKMEILRYKENIEAADVKIKNLESEKHVESSKANDLAKELLEQKEKLSLSEQKLSSFVQMKESWEKEIEDLKKGLNNSSESANLLQKTLQETVNKLEQKEKQYEEMSSQLDLLKPRFVSLEKLLRESEEKEKNFLSTKTKLEKQISEMIQSSGDSSAQLTTLNEELQSRERNLDELREEHTKARDLVHELEENIALVRSEAKRNFEEAQKSHQEEVEKMASQIGDLKLEIEKNQTENKELKKSHDKITAGLDTQHQALVATLTQNLEEKEDLWKTGQATISDMKVQMEDLKQQSEQIKVSQMAKETSQIVEKVTAEKYKLVKEKEEAVHEIEALKTLNQKLQKELKDLSQERNTVSEENTRNAELVKSGCLQTETLMKEMEGLRLLAEQKSQQLAALQEENLKLAEELGKSKEEVTTNQKLEEERSVLNNQLLEMKKSLPSNTLRESLKTKEFDEEKASLQKSLNVTSALITEKDKELERLRNEVAELREKNESARSLQSAVRSLESEKINLERRVKNLEKELNDNKRQLNNASNSSGDSSFNSQFQEEKTSLESQIDFLNSVIVDLQRKNDELKLKIEKMIEASLNGNNEEEMDNHDNLNGTQGKKKVPPRLFCDICDCFDLHDTEDCPTQTQLPDSPPHSNFHGSRNEERPYCDICEVFGHWTNSCNDDETF</sequence>